<keyword evidence="1" id="KW-0129">CBS domain</keyword>
<dbReference type="PATRIC" id="fig|520767.4.peg.1398"/>
<comment type="caution">
    <text evidence="3">The sequence shown here is derived from an EMBL/GenBank/DDBJ whole genome shotgun (WGS) entry which is preliminary data.</text>
</comment>
<dbReference type="PANTHER" id="PTHR43773:SF1">
    <property type="entry name" value="MAGNESIUM TRANSPORTER MGTE"/>
    <property type="match status" value="1"/>
</dbReference>
<dbReference type="SMART" id="SM00924">
    <property type="entry name" value="MgtE_N"/>
    <property type="match status" value="1"/>
</dbReference>
<reference evidence="3 4" key="1">
    <citation type="submission" date="2015-12" db="EMBL/GenBank/DDBJ databases">
        <title>Draft genome of Thermovenabulum gondwanense isolated from a red thermophilic microbial mat colonisisng an outflow channel of a bore well.</title>
        <authorList>
            <person name="Patel B.K."/>
        </authorList>
    </citation>
    <scope>NUCLEOTIDE SEQUENCE [LARGE SCALE GENOMIC DNA]</scope>
    <source>
        <strain evidence="3 4">R270</strain>
    </source>
</reference>
<dbReference type="PROSITE" id="PS51371">
    <property type="entry name" value="CBS"/>
    <property type="match status" value="2"/>
</dbReference>
<feature type="domain" description="CBS" evidence="2">
    <location>
        <begin position="293"/>
        <end position="354"/>
    </location>
</feature>
<dbReference type="InterPro" id="IPR046342">
    <property type="entry name" value="CBS_dom_sf"/>
</dbReference>
<dbReference type="Gene3D" id="3.10.580.10">
    <property type="entry name" value="CBS-domain"/>
    <property type="match status" value="1"/>
</dbReference>
<dbReference type="GO" id="GO:0016020">
    <property type="term" value="C:membrane"/>
    <property type="evidence" value="ECO:0007669"/>
    <property type="project" value="InterPro"/>
</dbReference>
<sequence length="416" mass="47251">MKNITSFYLSRVIGNRVFCGEMAFGKLIDLVVDLSYEKPKVIAALVEENGKKVFYDFSYFEVNKEKGQYHLNCTEKKPVEIDAEKTMMLVKHILDKQIVDINGRKVVRVNDVRLAVLSTGTYAVAVDIGLEGLLRRLGLAKPIKKILKNFGGNISSKFILWDYVQPISSAKSDLKISMSYNKLYTLHPSDLADIIEDLDKKTQAMVFASLDDERAADVLEELETRAQRNVLESLPVEKAADVLEKMPFDEAADILDDINRERANEILSEMDTHASREIKELMQYPEHTVGSIMVRDFISFKTTFTVEDTIKELRRLKPDADVIYYLYVIDEEGKLVGVVSLRDLVIAEPDTVLEQIMKKDVIYVRDTDDVNSLIGIISKYSLLAVPVIDLTRKLIGVVIINDIVYELLKRNKRMAG</sequence>
<gene>
    <name evidence="3" type="ORF">ATZ99_12930</name>
</gene>
<dbReference type="OrthoDB" id="9790355at2"/>
<dbReference type="Pfam" id="PF00571">
    <property type="entry name" value="CBS"/>
    <property type="match status" value="2"/>
</dbReference>
<protein>
    <submittedName>
        <fullName evidence="3">Magnesium transporter MgtE</fullName>
    </submittedName>
</protein>
<dbReference type="Pfam" id="PF03448">
    <property type="entry name" value="MgtE_N"/>
    <property type="match status" value="1"/>
</dbReference>
<proteinExistence type="predicted"/>
<dbReference type="InterPro" id="IPR038076">
    <property type="entry name" value="MgtE_N_sf"/>
</dbReference>
<dbReference type="InterPro" id="IPR006669">
    <property type="entry name" value="MgtE_transporter"/>
</dbReference>
<evidence type="ECO:0000313" key="4">
    <source>
        <dbReference type="Proteomes" id="UP000075737"/>
    </source>
</evidence>
<dbReference type="PANTHER" id="PTHR43773">
    <property type="entry name" value="MAGNESIUM TRANSPORTER MGTE"/>
    <property type="match status" value="1"/>
</dbReference>
<dbReference type="CDD" id="cd04606">
    <property type="entry name" value="CBS_pair_Mg_transporter"/>
    <property type="match status" value="1"/>
</dbReference>
<dbReference type="Gene3D" id="1.25.60.10">
    <property type="entry name" value="MgtE N-terminal domain-like"/>
    <property type="match status" value="1"/>
</dbReference>
<dbReference type="EMBL" id="LOHZ01000030">
    <property type="protein sequence ID" value="KYO66107.1"/>
    <property type="molecule type" value="Genomic_DNA"/>
</dbReference>
<organism evidence="3 4">
    <name type="scientific">Thermovenabulum gondwanense</name>
    <dbReference type="NCBI Taxonomy" id="520767"/>
    <lineage>
        <taxon>Bacteria</taxon>
        <taxon>Bacillati</taxon>
        <taxon>Bacillota</taxon>
        <taxon>Clostridia</taxon>
        <taxon>Thermosediminibacterales</taxon>
        <taxon>Thermosediminibacteraceae</taxon>
        <taxon>Thermovenabulum</taxon>
    </lineage>
</organism>
<dbReference type="Proteomes" id="UP000075737">
    <property type="component" value="Unassembled WGS sequence"/>
</dbReference>
<dbReference type="STRING" id="520767.ATZ99_12930"/>
<dbReference type="RefSeq" id="WP_068748423.1">
    <property type="nucleotide sequence ID" value="NZ_LOHZ01000030.1"/>
</dbReference>
<accession>A0A161QB23</accession>
<dbReference type="InterPro" id="IPR006668">
    <property type="entry name" value="Mg_transptr_MgtE_intracell_dom"/>
</dbReference>
<dbReference type="AlphaFoldDB" id="A0A161QB23"/>
<evidence type="ECO:0000256" key="1">
    <source>
        <dbReference type="PROSITE-ProRule" id="PRU00703"/>
    </source>
</evidence>
<dbReference type="InterPro" id="IPR000644">
    <property type="entry name" value="CBS_dom"/>
</dbReference>
<dbReference type="SUPFAM" id="SSF158791">
    <property type="entry name" value="MgtE N-terminal domain-like"/>
    <property type="match status" value="1"/>
</dbReference>
<evidence type="ECO:0000313" key="3">
    <source>
        <dbReference type="EMBL" id="KYO66107.1"/>
    </source>
</evidence>
<name>A0A161QB23_9FIRM</name>
<keyword evidence="4" id="KW-1185">Reference proteome</keyword>
<evidence type="ECO:0000259" key="2">
    <source>
        <dbReference type="PROSITE" id="PS51371"/>
    </source>
</evidence>
<dbReference type="GO" id="GO:0015095">
    <property type="term" value="F:magnesium ion transmembrane transporter activity"/>
    <property type="evidence" value="ECO:0007669"/>
    <property type="project" value="InterPro"/>
</dbReference>
<feature type="domain" description="CBS" evidence="2">
    <location>
        <begin position="357"/>
        <end position="413"/>
    </location>
</feature>
<dbReference type="SMART" id="SM00116">
    <property type="entry name" value="CBS"/>
    <property type="match status" value="2"/>
</dbReference>
<dbReference type="SUPFAM" id="SSF54631">
    <property type="entry name" value="CBS-domain pair"/>
    <property type="match status" value="1"/>
</dbReference>